<proteinExistence type="predicted"/>
<comment type="caution">
    <text evidence="2">The sequence shown here is derived from an EMBL/GenBank/DDBJ whole genome shotgun (WGS) entry which is preliminary data.</text>
</comment>
<dbReference type="Pfam" id="PF12867">
    <property type="entry name" value="DinB_2"/>
    <property type="match status" value="1"/>
</dbReference>
<feature type="domain" description="DinB-like" evidence="1">
    <location>
        <begin position="25"/>
        <end position="145"/>
    </location>
</feature>
<dbReference type="Gene3D" id="1.20.120.450">
    <property type="entry name" value="dinb family like domain"/>
    <property type="match status" value="1"/>
</dbReference>
<evidence type="ECO:0000259" key="1">
    <source>
        <dbReference type="Pfam" id="PF12867"/>
    </source>
</evidence>
<protein>
    <submittedName>
        <fullName evidence="2">DinB family protein</fullName>
    </submittedName>
</protein>
<dbReference type="Proteomes" id="UP000320184">
    <property type="component" value="Unassembled WGS sequence"/>
</dbReference>
<dbReference type="AlphaFoldDB" id="A0A538SNN8"/>
<reference evidence="2 3" key="1">
    <citation type="journal article" date="2019" name="Nat. Microbiol.">
        <title>Mediterranean grassland soil C-N compound turnover is dependent on rainfall and depth, and is mediated by genomically divergent microorganisms.</title>
        <authorList>
            <person name="Diamond S."/>
            <person name="Andeer P.F."/>
            <person name="Li Z."/>
            <person name="Crits-Christoph A."/>
            <person name="Burstein D."/>
            <person name="Anantharaman K."/>
            <person name="Lane K.R."/>
            <person name="Thomas B.C."/>
            <person name="Pan C."/>
            <person name="Northen T.R."/>
            <person name="Banfield J.F."/>
        </authorList>
    </citation>
    <scope>NUCLEOTIDE SEQUENCE [LARGE SCALE GENOMIC DNA]</scope>
    <source>
        <strain evidence="2">WS_3</strain>
    </source>
</reference>
<dbReference type="InterPro" id="IPR024775">
    <property type="entry name" value="DinB-like"/>
</dbReference>
<dbReference type="InterPro" id="IPR034660">
    <property type="entry name" value="DinB/YfiT-like"/>
</dbReference>
<accession>A0A538SNN8</accession>
<dbReference type="SUPFAM" id="SSF109854">
    <property type="entry name" value="DinB/YfiT-like putative metalloenzymes"/>
    <property type="match status" value="1"/>
</dbReference>
<gene>
    <name evidence="2" type="ORF">E6K73_01975</name>
</gene>
<dbReference type="EMBL" id="VBOT01000025">
    <property type="protein sequence ID" value="TMQ52994.1"/>
    <property type="molecule type" value="Genomic_DNA"/>
</dbReference>
<name>A0A538SNN8_UNCEI</name>
<evidence type="ECO:0000313" key="3">
    <source>
        <dbReference type="Proteomes" id="UP000320184"/>
    </source>
</evidence>
<evidence type="ECO:0000313" key="2">
    <source>
        <dbReference type="EMBL" id="TMQ52994.1"/>
    </source>
</evidence>
<organism evidence="2 3">
    <name type="scientific">Eiseniibacteriota bacterium</name>
    <dbReference type="NCBI Taxonomy" id="2212470"/>
    <lineage>
        <taxon>Bacteria</taxon>
        <taxon>Candidatus Eiseniibacteriota</taxon>
    </lineage>
</organism>
<sequence>MSEIKRIADQLERAFEGGAWHGPSVREVLDGVTAEQARSRPLPNAHSIWEITLHIAAWEDAVRRRLQGEKVELTDAEDWPAIGQTTEAAWAACLAGLERGHRALAETVARFDETQLGRPPGANRSIAYVQIHGVIQHDLYHAGQIAVLRKAVPAPMRLSASTAPGVG</sequence>